<evidence type="ECO:0000256" key="1">
    <source>
        <dbReference type="SAM" id="Phobius"/>
    </source>
</evidence>
<proteinExistence type="predicted"/>
<evidence type="ECO:0000313" key="3">
    <source>
        <dbReference type="Proteomes" id="UP000738349"/>
    </source>
</evidence>
<sequence>MDGLSEDSPLLLVVLVGDYLGRLLQRQPLSPLLACLVSVGLSCYTLFGYMTDLCIIIGLVAWEHTSVLTSFVLEVNVPQIGLHSGLLTGLTIVTLTAGYQIRRLVLKNSGATWNGLGSPYLIPSRISHTRFFPKKHSFSYSYLVVGIPVGFSGSAHGIISADVPEKSTSWFSYMFARKAWFDVDPADYLQRGRAELGLRGKLDDYLHSQNVDPSRYPHAYLITAARFLGYHFNPVSFWFLYSPERVLSAIVLEVNNTFGERRPYLVERDFAAEGKHIRDSTTLSQEEIRPRIKTSWKKDFHVSPFNSRQGSYSLLASDPLGADMEGFLGIDVTINLVSSKGHPKLVARLFSEGEALKPSTMGVVQKTKFLASWFWVGFVTFPRIVKEAARLFFKRKLHVWYRPEPLKESMARVADNTEKHLEEVFRSYLHYLISQSPNLIAVKYVPSGIPRPAEEIFRSPLSIAESKTADNVEIKILTPVFYSRFVHYAHDFEAMFSELAESQTVWVDRPELLPKIFLKKAAPPLQASCLKDYLCFQLMKNLRRRPERIARPLTSAATAPPTTHTATDIRGFRISSMDAFVLGQDNAQMKKVYRSTVTRLFIADHVAFGIVELLDLIEFIGRAGASWLLASLINQVIKNGS</sequence>
<comment type="caution">
    <text evidence="2">The sequence shown here is derived from an EMBL/GenBank/DDBJ whole genome shotgun (WGS) entry which is preliminary data.</text>
</comment>
<accession>A0A9P9EY50</accession>
<organism evidence="2 3">
    <name type="scientific">Dactylonectria macrodidyma</name>
    <dbReference type="NCBI Taxonomy" id="307937"/>
    <lineage>
        <taxon>Eukaryota</taxon>
        <taxon>Fungi</taxon>
        <taxon>Dikarya</taxon>
        <taxon>Ascomycota</taxon>
        <taxon>Pezizomycotina</taxon>
        <taxon>Sordariomycetes</taxon>
        <taxon>Hypocreomycetidae</taxon>
        <taxon>Hypocreales</taxon>
        <taxon>Nectriaceae</taxon>
        <taxon>Dactylonectria</taxon>
    </lineage>
</organism>
<keyword evidence="1" id="KW-1133">Transmembrane helix</keyword>
<reference evidence="2" key="1">
    <citation type="journal article" date="2021" name="Nat. Commun.">
        <title>Genetic determinants of endophytism in the Arabidopsis root mycobiome.</title>
        <authorList>
            <person name="Mesny F."/>
            <person name="Miyauchi S."/>
            <person name="Thiergart T."/>
            <person name="Pickel B."/>
            <person name="Atanasova L."/>
            <person name="Karlsson M."/>
            <person name="Huettel B."/>
            <person name="Barry K.W."/>
            <person name="Haridas S."/>
            <person name="Chen C."/>
            <person name="Bauer D."/>
            <person name="Andreopoulos W."/>
            <person name="Pangilinan J."/>
            <person name="LaButti K."/>
            <person name="Riley R."/>
            <person name="Lipzen A."/>
            <person name="Clum A."/>
            <person name="Drula E."/>
            <person name="Henrissat B."/>
            <person name="Kohler A."/>
            <person name="Grigoriev I.V."/>
            <person name="Martin F.M."/>
            <person name="Hacquard S."/>
        </authorList>
    </citation>
    <scope>NUCLEOTIDE SEQUENCE</scope>
    <source>
        <strain evidence="2">MPI-CAGE-AT-0147</strain>
    </source>
</reference>
<dbReference type="OrthoDB" id="3340520at2759"/>
<keyword evidence="3" id="KW-1185">Reference proteome</keyword>
<dbReference type="InterPro" id="IPR010775">
    <property type="entry name" value="DUF1365"/>
</dbReference>
<dbReference type="PANTHER" id="PTHR33973">
    <property type="entry name" value="OS07G0153300 PROTEIN"/>
    <property type="match status" value="1"/>
</dbReference>
<keyword evidence="1" id="KW-0812">Transmembrane</keyword>
<feature type="transmembrane region" description="Helical" evidence="1">
    <location>
        <begin position="140"/>
        <end position="159"/>
    </location>
</feature>
<name>A0A9P9EY50_9HYPO</name>
<keyword evidence="1" id="KW-0472">Membrane</keyword>
<dbReference type="Pfam" id="PF07103">
    <property type="entry name" value="DUF1365"/>
    <property type="match status" value="1"/>
</dbReference>
<evidence type="ECO:0000313" key="2">
    <source>
        <dbReference type="EMBL" id="KAH7148666.1"/>
    </source>
</evidence>
<dbReference type="Proteomes" id="UP000738349">
    <property type="component" value="Unassembled WGS sequence"/>
</dbReference>
<dbReference type="PANTHER" id="PTHR33973:SF4">
    <property type="entry name" value="OS07G0153300 PROTEIN"/>
    <property type="match status" value="1"/>
</dbReference>
<feature type="transmembrane region" description="Helical" evidence="1">
    <location>
        <begin position="80"/>
        <end position="99"/>
    </location>
</feature>
<feature type="transmembrane region" description="Helical" evidence="1">
    <location>
        <begin position="32"/>
        <end position="60"/>
    </location>
</feature>
<protein>
    <submittedName>
        <fullName evidence="2">Uncharacterized protein</fullName>
    </submittedName>
</protein>
<dbReference type="AlphaFoldDB" id="A0A9P9EY50"/>
<gene>
    <name evidence="2" type="ORF">EDB81DRAFT_470735</name>
</gene>
<dbReference type="EMBL" id="JAGMUV010000007">
    <property type="protein sequence ID" value="KAH7148666.1"/>
    <property type="molecule type" value="Genomic_DNA"/>
</dbReference>